<feature type="region of interest" description="Disordered" evidence="1">
    <location>
        <begin position="65"/>
        <end position="110"/>
    </location>
</feature>
<evidence type="ECO:0000313" key="5">
    <source>
        <dbReference type="Proteomes" id="UP000735302"/>
    </source>
</evidence>
<dbReference type="AlphaFoldDB" id="A0AAV4A5Q6"/>
<dbReference type="GO" id="GO:0030246">
    <property type="term" value="F:carbohydrate binding"/>
    <property type="evidence" value="ECO:0007669"/>
    <property type="project" value="InterPro"/>
</dbReference>
<organism evidence="4 5">
    <name type="scientific">Plakobranchus ocellatus</name>
    <dbReference type="NCBI Taxonomy" id="259542"/>
    <lineage>
        <taxon>Eukaryota</taxon>
        <taxon>Metazoa</taxon>
        <taxon>Spiralia</taxon>
        <taxon>Lophotrochozoa</taxon>
        <taxon>Mollusca</taxon>
        <taxon>Gastropoda</taxon>
        <taxon>Heterobranchia</taxon>
        <taxon>Euthyneura</taxon>
        <taxon>Panpulmonata</taxon>
        <taxon>Sacoglossa</taxon>
        <taxon>Placobranchoidea</taxon>
        <taxon>Plakobranchidae</taxon>
        <taxon>Plakobranchus</taxon>
    </lineage>
</organism>
<dbReference type="InterPro" id="IPR000922">
    <property type="entry name" value="Lectin_gal-bd_dom"/>
</dbReference>
<dbReference type="Gene3D" id="2.60.120.740">
    <property type="match status" value="1"/>
</dbReference>
<evidence type="ECO:0000259" key="3">
    <source>
        <dbReference type="PROSITE" id="PS50228"/>
    </source>
</evidence>
<feature type="signal peptide" evidence="2">
    <location>
        <begin position="1"/>
        <end position="21"/>
    </location>
</feature>
<feature type="compositionally biased region" description="Acidic residues" evidence="1">
    <location>
        <begin position="68"/>
        <end position="80"/>
    </location>
</feature>
<keyword evidence="4" id="KW-0675">Receptor</keyword>
<evidence type="ECO:0000313" key="4">
    <source>
        <dbReference type="EMBL" id="GFO03490.1"/>
    </source>
</evidence>
<name>A0AAV4A5Q6_9GAST</name>
<evidence type="ECO:0000256" key="2">
    <source>
        <dbReference type="SAM" id="SignalP"/>
    </source>
</evidence>
<dbReference type="InterPro" id="IPR043159">
    <property type="entry name" value="Lectin_gal-bd_sf"/>
</dbReference>
<keyword evidence="5" id="KW-1185">Reference proteome</keyword>
<feature type="chain" id="PRO_5043932371" evidence="2">
    <location>
        <begin position="22"/>
        <end position="110"/>
    </location>
</feature>
<keyword evidence="2" id="KW-0732">Signal</keyword>
<dbReference type="EMBL" id="BLXT01003727">
    <property type="protein sequence ID" value="GFO03490.1"/>
    <property type="molecule type" value="Genomic_DNA"/>
</dbReference>
<dbReference type="Proteomes" id="UP000735302">
    <property type="component" value="Unassembled WGS sequence"/>
</dbReference>
<dbReference type="PROSITE" id="PS50228">
    <property type="entry name" value="SUEL_LECTIN"/>
    <property type="match status" value="1"/>
</dbReference>
<evidence type="ECO:0000256" key="1">
    <source>
        <dbReference type="SAM" id="MobiDB-lite"/>
    </source>
</evidence>
<accession>A0AAV4A5Q6</accession>
<protein>
    <submittedName>
        <fullName evidence="4">Adhesion g protein-coupled receptor l3</fullName>
    </submittedName>
</protein>
<proteinExistence type="predicted"/>
<feature type="domain" description="SUEL-type lectin" evidence="3">
    <location>
        <begin position="21"/>
        <end position="63"/>
    </location>
</feature>
<reference evidence="4 5" key="1">
    <citation type="journal article" date="2021" name="Elife">
        <title>Chloroplast acquisition without the gene transfer in kleptoplastic sea slugs, Plakobranchus ocellatus.</title>
        <authorList>
            <person name="Maeda T."/>
            <person name="Takahashi S."/>
            <person name="Yoshida T."/>
            <person name="Shimamura S."/>
            <person name="Takaki Y."/>
            <person name="Nagai Y."/>
            <person name="Toyoda A."/>
            <person name="Suzuki Y."/>
            <person name="Arimoto A."/>
            <person name="Ishii H."/>
            <person name="Satoh N."/>
            <person name="Nishiyama T."/>
            <person name="Hasebe M."/>
            <person name="Maruyama T."/>
            <person name="Minagawa J."/>
            <person name="Obokata J."/>
            <person name="Shigenobu S."/>
        </authorList>
    </citation>
    <scope>NUCLEOTIDE SEQUENCE [LARGE SCALE GENOMIC DNA]</scope>
</reference>
<sequence>MARMTQGRFNFLSMLVALAAAYTVMIDLCEDRPNCSVLASPETFTQDPCEGTSKYVEAHYKCRPRLETDDDDDDYDDDGDGGGGGGGDGGDHGNVVQKVEEELYSEDPTL</sequence>
<gene>
    <name evidence="4" type="ORF">PoB_002999500</name>
</gene>
<comment type="caution">
    <text evidence="4">The sequence shown here is derived from an EMBL/GenBank/DDBJ whole genome shotgun (WGS) entry which is preliminary data.</text>
</comment>
<dbReference type="Pfam" id="PF02140">
    <property type="entry name" value="SUEL_Lectin"/>
    <property type="match status" value="1"/>
</dbReference>